<dbReference type="GeneID" id="5889039"/>
<dbReference type="InterPro" id="IPR050996">
    <property type="entry name" value="Docking_Protein_DOK"/>
</dbReference>
<sequence>MLRRRNGCSGLGHSDKAVWELRYLRRFGYDKKYFSFEAGRRCTDGPGIWAVSTPKAKELFSMVDFYVNKNPYKGVGTAGSGEPKKLAYAQLDLSSKAAFKIAKGNGAGKGKATTSYAELDFEQMDAMADGNQGVAL</sequence>
<dbReference type="eggNOG" id="KOG4047">
    <property type="taxonomic scope" value="Eukaryota"/>
</dbReference>
<evidence type="ECO:0000313" key="2">
    <source>
        <dbReference type="EMBL" id="EDQ91394.1"/>
    </source>
</evidence>
<dbReference type="SMART" id="SM01244">
    <property type="entry name" value="IRS"/>
    <property type="match status" value="1"/>
</dbReference>
<evidence type="ECO:0000313" key="3">
    <source>
        <dbReference type="Proteomes" id="UP000001357"/>
    </source>
</evidence>
<dbReference type="SUPFAM" id="SSF50729">
    <property type="entry name" value="PH domain-like"/>
    <property type="match status" value="1"/>
</dbReference>
<dbReference type="RefSeq" id="XP_001743816.1">
    <property type="nucleotide sequence ID" value="XM_001743764.1"/>
</dbReference>
<dbReference type="InterPro" id="IPR011993">
    <property type="entry name" value="PH-like_dom_sf"/>
</dbReference>
<protein>
    <recommendedName>
        <fullName evidence="1">IRS-type PTB domain-containing protein</fullName>
    </recommendedName>
</protein>
<dbReference type="InterPro" id="IPR002404">
    <property type="entry name" value="IRS_PTB"/>
</dbReference>
<gene>
    <name evidence="2" type="ORF">MONBRDRAFT_6126</name>
</gene>
<proteinExistence type="predicted"/>
<name>A9USW5_MONBE</name>
<feature type="domain" description="IRS-type PTB" evidence="1">
    <location>
        <begin position="1"/>
        <end position="77"/>
    </location>
</feature>
<dbReference type="PROSITE" id="PS51064">
    <property type="entry name" value="IRS_PTB"/>
    <property type="match status" value="1"/>
</dbReference>
<dbReference type="Gene3D" id="2.30.29.30">
    <property type="entry name" value="Pleckstrin-homology domain (PH domain)/Phosphotyrosine-binding domain (PTB)"/>
    <property type="match status" value="1"/>
</dbReference>
<dbReference type="AlphaFoldDB" id="A9USW5"/>
<organism evidence="2 3">
    <name type="scientific">Monosiga brevicollis</name>
    <name type="common">Choanoflagellate</name>
    <dbReference type="NCBI Taxonomy" id="81824"/>
    <lineage>
        <taxon>Eukaryota</taxon>
        <taxon>Choanoflagellata</taxon>
        <taxon>Craspedida</taxon>
        <taxon>Salpingoecidae</taxon>
        <taxon>Monosiga</taxon>
    </lineage>
</organism>
<dbReference type="EMBL" id="CH991545">
    <property type="protein sequence ID" value="EDQ91394.1"/>
    <property type="molecule type" value="Genomic_DNA"/>
</dbReference>
<dbReference type="InParanoid" id="A9USW5"/>
<keyword evidence="3" id="KW-1185">Reference proteome</keyword>
<dbReference type="Pfam" id="PF02174">
    <property type="entry name" value="IRS"/>
    <property type="match status" value="1"/>
</dbReference>
<dbReference type="KEGG" id="mbr:MONBRDRAFT_6126"/>
<dbReference type="PANTHER" id="PTHR21258:SF55">
    <property type="entry name" value="FI23523P1"/>
    <property type="match status" value="1"/>
</dbReference>
<dbReference type="PANTHER" id="PTHR21258">
    <property type="entry name" value="DOCKING PROTEIN RELATED"/>
    <property type="match status" value="1"/>
</dbReference>
<dbReference type="Proteomes" id="UP000001357">
    <property type="component" value="Unassembled WGS sequence"/>
</dbReference>
<accession>A9USW5</accession>
<dbReference type="STRING" id="81824.A9USW5"/>
<evidence type="ECO:0000259" key="1">
    <source>
        <dbReference type="PROSITE" id="PS51064"/>
    </source>
</evidence>
<reference evidence="2 3" key="1">
    <citation type="journal article" date="2008" name="Nature">
        <title>The genome of the choanoflagellate Monosiga brevicollis and the origin of metazoans.</title>
        <authorList>
            <consortium name="JGI Sequencing"/>
            <person name="King N."/>
            <person name="Westbrook M.J."/>
            <person name="Young S.L."/>
            <person name="Kuo A."/>
            <person name="Abedin M."/>
            <person name="Chapman J."/>
            <person name="Fairclough S."/>
            <person name="Hellsten U."/>
            <person name="Isogai Y."/>
            <person name="Letunic I."/>
            <person name="Marr M."/>
            <person name="Pincus D."/>
            <person name="Putnam N."/>
            <person name="Rokas A."/>
            <person name="Wright K.J."/>
            <person name="Zuzow R."/>
            <person name="Dirks W."/>
            <person name="Good M."/>
            <person name="Goodstein D."/>
            <person name="Lemons D."/>
            <person name="Li W."/>
            <person name="Lyons J.B."/>
            <person name="Morris A."/>
            <person name="Nichols S."/>
            <person name="Richter D.J."/>
            <person name="Salamov A."/>
            <person name="Bork P."/>
            <person name="Lim W.A."/>
            <person name="Manning G."/>
            <person name="Miller W.T."/>
            <person name="McGinnis W."/>
            <person name="Shapiro H."/>
            <person name="Tjian R."/>
            <person name="Grigoriev I.V."/>
            <person name="Rokhsar D."/>
        </authorList>
    </citation>
    <scope>NUCLEOTIDE SEQUENCE [LARGE SCALE GENOMIC DNA]</scope>
    <source>
        <strain evidence="3">MX1 / ATCC 50154</strain>
    </source>
</reference>